<keyword evidence="13" id="KW-1185">Reference proteome</keyword>
<name>A0AA88MFG6_CHASR</name>
<sequence>MSGLRTVSSAAVVAVLGLGFGMWCVVAPGDDKRRQLVKNLPESDAARMEDSRKRNVLVMQALKEAGETSDNIARELRRPVK</sequence>
<evidence type="ECO:0000256" key="2">
    <source>
        <dbReference type="ARBA" id="ARBA00004434"/>
    </source>
</evidence>
<dbReference type="InterPro" id="IPR027896">
    <property type="entry name" value="UQCC3"/>
</dbReference>
<evidence type="ECO:0000256" key="5">
    <source>
        <dbReference type="ARBA" id="ARBA00022692"/>
    </source>
</evidence>
<keyword evidence="9 11" id="KW-0472">Membrane</keyword>
<proteinExistence type="inferred from homology"/>
<comment type="similarity">
    <text evidence="3">Belongs to the UQCC3 family.</text>
</comment>
<evidence type="ECO:0000256" key="6">
    <source>
        <dbReference type="ARBA" id="ARBA00022792"/>
    </source>
</evidence>
<evidence type="ECO:0000256" key="3">
    <source>
        <dbReference type="ARBA" id="ARBA00006970"/>
    </source>
</evidence>
<dbReference type="AlphaFoldDB" id="A0AA88MFG6"/>
<dbReference type="GO" id="GO:0006754">
    <property type="term" value="P:ATP biosynthetic process"/>
    <property type="evidence" value="ECO:0007669"/>
    <property type="project" value="UniProtKB-KW"/>
</dbReference>
<keyword evidence="8" id="KW-0496">Mitochondrion</keyword>
<dbReference type="GO" id="GO:0034551">
    <property type="term" value="P:mitochondrial respiratory chain complex III assembly"/>
    <property type="evidence" value="ECO:0007669"/>
    <property type="project" value="InterPro"/>
</dbReference>
<keyword evidence="5 11" id="KW-0812">Transmembrane</keyword>
<evidence type="ECO:0000256" key="11">
    <source>
        <dbReference type="SAM" id="Phobius"/>
    </source>
</evidence>
<evidence type="ECO:0000313" key="13">
    <source>
        <dbReference type="Proteomes" id="UP001187415"/>
    </source>
</evidence>
<dbReference type="Pfam" id="PF15141">
    <property type="entry name" value="UQCC3"/>
    <property type="match status" value="1"/>
</dbReference>
<evidence type="ECO:0000256" key="7">
    <source>
        <dbReference type="ARBA" id="ARBA00022989"/>
    </source>
</evidence>
<accession>A0AA88MFG6</accession>
<keyword evidence="10" id="KW-0066">ATP synthesis</keyword>
<comment type="function">
    <text evidence="1">Required for the assembly of the ubiquinol-cytochrome c reductase complex (mitochondrial respiratory chain complex III or cytochrome b-c1 complex), mediating cytochrome b recruitment and probably stabilization within the complex. Thereby, plays an important role in ATP production by mitochondria. Cardiolipin-binding protein, it may also control the cardiolipin composition of mitochondria membranes and their morphology.</text>
</comment>
<protein>
    <recommendedName>
        <fullName evidence="4">Ubiquinol-cytochrome-c reductase complex assembly factor 3</fullName>
    </recommendedName>
</protein>
<evidence type="ECO:0000313" key="12">
    <source>
        <dbReference type="EMBL" id="KAK2837079.1"/>
    </source>
</evidence>
<comment type="caution">
    <text evidence="12">The sequence shown here is derived from an EMBL/GenBank/DDBJ whole genome shotgun (WGS) entry which is preliminary data.</text>
</comment>
<evidence type="ECO:0000256" key="10">
    <source>
        <dbReference type="ARBA" id="ARBA00023310"/>
    </source>
</evidence>
<comment type="subcellular location">
    <subcellularLocation>
        <location evidence="2">Mitochondrion inner membrane</location>
        <topology evidence="2">Single-pass membrane protein</topology>
    </subcellularLocation>
</comment>
<dbReference type="EMBL" id="JAUPFM010000011">
    <property type="protein sequence ID" value="KAK2837079.1"/>
    <property type="molecule type" value="Genomic_DNA"/>
</dbReference>
<evidence type="ECO:0000256" key="4">
    <source>
        <dbReference type="ARBA" id="ARBA00016475"/>
    </source>
</evidence>
<gene>
    <name evidence="12" type="ORF">Q5P01_014291</name>
</gene>
<reference evidence="12" key="1">
    <citation type="submission" date="2023-07" db="EMBL/GenBank/DDBJ databases">
        <title>Chromosome-level Genome Assembly of Striped Snakehead (Channa striata).</title>
        <authorList>
            <person name="Liu H."/>
        </authorList>
    </citation>
    <scope>NUCLEOTIDE SEQUENCE</scope>
    <source>
        <strain evidence="12">Gz</strain>
        <tissue evidence="12">Muscle</tissue>
    </source>
</reference>
<keyword evidence="6" id="KW-0999">Mitochondrion inner membrane</keyword>
<dbReference type="PANTHER" id="PTHR36465:SF1">
    <property type="entry name" value="UBIQUINOL-CYTOCHROME-C REDUCTASE COMPLEX ASSEMBLY FACTOR 3"/>
    <property type="match status" value="1"/>
</dbReference>
<evidence type="ECO:0000256" key="8">
    <source>
        <dbReference type="ARBA" id="ARBA00023128"/>
    </source>
</evidence>
<keyword evidence="7 11" id="KW-1133">Transmembrane helix</keyword>
<dbReference type="PANTHER" id="PTHR36465">
    <property type="entry name" value="UBIQUINOL-CYTOCHROME-C REDUCTASE COMPLEX ASSEMBLY FACTOR 3"/>
    <property type="match status" value="1"/>
</dbReference>
<evidence type="ECO:0000256" key="9">
    <source>
        <dbReference type="ARBA" id="ARBA00023136"/>
    </source>
</evidence>
<feature type="transmembrane region" description="Helical" evidence="11">
    <location>
        <begin position="6"/>
        <end position="26"/>
    </location>
</feature>
<dbReference type="Proteomes" id="UP001187415">
    <property type="component" value="Unassembled WGS sequence"/>
</dbReference>
<dbReference type="GO" id="GO:0005743">
    <property type="term" value="C:mitochondrial inner membrane"/>
    <property type="evidence" value="ECO:0007669"/>
    <property type="project" value="UniProtKB-SubCell"/>
</dbReference>
<evidence type="ECO:0000256" key="1">
    <source>
        <dbReference type="ARBA" id="ARBA00002879"/>
    </source>
</evidence>
<organism evidence="12 13">
    <name type="scientific">Channa striata</name>
    <name type="common">Snakehead murrel</name>
    <name type="synonym">Ophicephalus striatus</name>
    <dbReference type="NCBI Taxonomy" id="64152"/>
    <lineage>
        <taxon>Eukaryota</taxon>
        <taxon>Metazoa</taxon>
        <taxon>Chordata</taxon>
        <taxon>Craniata</taxon>
        <taxon>Vertebrata</taxon>
        <taxon>Euteleostomi</taxon>
        <taxon>Actinopterygii</taxon>
        <taxon>Neopterygii</taxon>
        <taxon>Teleostei</taxon>
        <taxon>Neoteleostei</taxon>
        <taxon>Acanthomorphata</taxon>
        <taxon>Anabantaria</taxon>
        <taxon>Anabantiformes</taxon>
        <taxon>Channoidei</taxon>
        <taxon>Channidae</taxon>
        <taxon>Channa</taxon>
    </lineage>
</organism>